<keyword evidence="3" id="KW-0732">Signal</keyword>
<comment type="caution">
    <text evidence="5">The sequence shown here is derived from an EMBL/GenBank/DDBJ whole genome shotgun (WGS) entry which is preliminary data.</text>
</comment>
<gene>
    <name evidence="5" type="ORF">FVW20_03400</name>
</gene>
<dbReference type="Gene3D" id="3.40.50.1980">
    <property type="entry name" value="Nitrogenase molybdenum iron protein domain"/>
    <property type="match status" value="2"/>
</dbReference>
<reference evidence="5 6" key="1">
    <citation type="submission" date="2019-08" db="EMBL/GenBank/DDBJ databases">
        <authorList>
            <person name="Luo N."/>
        </authorList>
    </citation>
    <scope>NUCLEOTIDE SEQUENCE [LARGE SCALE GENOMIC DNA]</scope>
    <source>
        <strain evidence="5 6">NCIMB 9442</strain>
    </source>
</reference>
<evidence type="ECO:0000313" key="6">
    <source>
        <dbReference type="Proteomes" id="UP001194469"/>
    </source>
</evidence>
<keyword evidence="2" id="KW-0813">Transport</keyword>
<feature type="region of interest" description="Disordered" evidence="4">
    <location>
        <begin position="167"/>
        <end position="233"/>
    </location>
</feature>
<dbReference type="Proteomes" id="UP001194469">
    <property type="component" value="Unassembled WGS sequence"/>
</dbReference>
<evidence type="ECO:0000256" key="3">
    <source>
        <dbReference type="ARBA" id="ARBA00022729"/>
    </source>
</evidence>
<dbReference type="InterPro" id="IPR006127">
    <property type="entry name" value="ZnuA-like"/>
</dbReference>
<dbReference type="Pfam" id="PF01297">
    <property type="entry name" value="ZnuA"/>
    <property type="match status" value="1"/>
</dbReference>
<keyword evidence="6" id="KW-1185">Reference proteome</keyword>
<dbReference type="InterPro" id="IPR050492">
    <property type="entry name" value="Bact_metal-bind_prot9"/>
</dbReference>
<dbReference type="PANTHER" id="PTHR42953">
    <property type="entry name" value="HIGH-AFFINITY ZINC UPTAKE SYSTEM PROTEIN ZNUA-RELATED"/>
    <property type="match status" value="1"/>
</dbReference>
<evidence type="ECO:0000256" key="1">
    <source>
        <dbReference type="ARBA" id="ARBA00011028"/>
    </source>
</evidence>
<protein>
    <submittedName>
        <fullName evidence="5">Cation ABC transporter substrate-binding protein</fullName>
    </submittedName>
</protein>
<name>A0ABS0J125_9BACT</name>
<evidence type="ECO:0000313" key="5">
    <source>
        <dbReference type="EMBL" id="MBG3876096.1"/>
    </source>
</evidence>
<comment type="similarity">
    <text evidence="1">Belongs to the bacterial solute-binding protein 9 family.</text>
</comment>
<dbReference type="SUPFAM" id="SSF53807">
    <property type="entry name" value="Helical backbone' metal receptor"/>
    <property type="match status" value="1"/>
</dbReference>
<accession>A0ABS0J125</accession>
<dbReference type="PANTHER" id="PTHR42953:SF3">
    <property type="entry name" value="HIGH-AFFINITY ZINC UPTAKE SYSTEM PROTEIN ZNUA"/>
    <property type="match status" value="1"/>
</dbReference>
<evidence type="ECO:0000256" key="2">
    <source>
        <dbReference type="ARBA" id="ARBA00022448"/>
    </source>
</evidence>
<dbReference type="EMBL" id="VRYY01000074">
    <property type="protein sequence ID" value="MBG3876096.1"/>
    <property type="molecule type" value="Genomic_DNA"/>
</dbReference>
<feature type="compositionally biased region" description="Basic and acidic residues" evidence="4">
    <location>
        <begin position="167"/>
        <end position="231"/>
    </location>
</feature>
<organism evidence="5 6">
    <name type="scientific">Nitratidesulfovibrio oxamicus</name>
    <dbReference type="NCBI Taxonomy" id="32016"/>
    <lineage>
        <taxon>Bacteria</taxon>
        <taxon>Pseudomonadati</taxon>
        <taxon>Thermodesulfobacteriota</taxon>
        <taxon>Desulfovibrionia</taxon>
        <taxon>Desulfovibrionales</taxon>
        <taxon>Desulfovibrionaceae</taxon>
        <taxon>Nitratidesulfovibrio</taxon>
    </lineage>
</organism>
<evidence type="ECO:0000256" key="4">
    <source>
        <dbReference type="SAM" id="MobiDB-lite"/>
    </source>
</evidence>
<sequence length="396" mass="43062">MHSQSLIPDSIAGGAMNTPHALAKATPFRFARFAGFVRGSRCGLSALLFLFLLSGLLAAPGTPAVAPASAAAAVQVAVSILPQKYFIQRIAGDLAEVTVMVPTGADPHTYEPKPSQMRALASAKLYMTIGVPFEKAWLDRITAAGGKDMAVVRLEKGIDLLPQDEHVQDEDHDHDGGHGHGHDAGHKDADKHGHKDGHDAAKPADAKHDADHHHDGEAAEGHHHHDHEGGDPHIWLSPALVKMMAGSIKGALVKADPTHAAVYRANHDAFVRELDELDLHINGLFENVPENRRRFMVFHPAWSYFAHNYNLREVAIEVEGREPGPRQLTRIVEFAKKEKIEAIFVQPQFSKRGAETIARNVGAKLIEADPLAEDWAANIRRVAEAMAKTLTQSPGK</sequence>
<proteinExistence type="inferred from homology"/>